<protein>
    <submittedName>
        <fullName evidence="3">Uncharacterized protein LOC105157764</fullName>
    </submittedName>
</protein>
<name>A0A6I9SRL7_SESIN</name>
<dbReference type="InParanoid" id="A0A6I9SRL7"/>
<feature type="region of interest" description="Disordered" evidence="1">
    <location>
        <begin position="84"/>
        <end position="106"/>
    </location>
</feature>
<keyword evidence="2" id="KW-1185">Reference proteome</keyword>
<feature type="compositionally biased region" description="Polar residues" evidence="1">
    <location>
        <begin position="35"/>
        <end position="49"/>
    </location>
</feature>
<evidence type="ECO:0000256" key="1">
    <source>
        <dbReference type="SAM" id="MobiDB-lite"/>
    </source>
</evidence>
<feature type="region of interest" description="Disordered" evidence="1">
    <location>
        <begin position="35"/>
        <end position="56"/>
    </location>
</feature>
<proteinExistence type="predicted"/>
<evidence type="ECO:0000313" key="3">
    <source>
        <dbReference type="RefSeq" id="XP_011072534.1"/>
    </source>
</evidence>
<organism evidence="2 3">
    <name type="scientific">Sesamum indicum</name>
    <name type="common">Oriental sesame</name>
    <name type="synonym">Sesamum orientale</name>
    <dbReference type="NCBI Taxonomy" id="4182"/>
    <lineage>
        <taxon>Eukaryota</taxon>
        <taxon>Viridiplantae</taxon>
        <taxon>Streptophyta</taxon>
        <taxon>Embryophyta</taxon>
        <taxon>Tracheophyta</taxon>
        <taxon>Spermatophyta</taxon>
        <taxon>Magnoliopsida</taxon>
        <taxon>eudicotyledons</taxon>
        <taxon>Gunneridae</taxon>
        <taxon>Pentapetalae</taxon>
        <taxon>asterids</taxon>
        <taxon>lamiids</taxon>
        <taxon>Lamiales</taxon>
        <taxon>Pedaliaceae</taxon>
        <taxon>Sesamum</taxon>
    </lineage>
</organism>
<gene>
    <name evidence="3" type="primary">LOC105157764</name>
</gene>
<accession>A0A6I9SRL7</accession>
<dbReference type="Proteomes" id="UP000504604">
    <property type="component" value="Linkage group LG3"/>
</dbReference>
<dbReference type="AlphaFoldDB" id="A0A6I9SRL7"/>
<dbReference type="RefSeq" id="XP_011072534.1">
    <property type="nucleotide sequence ID" value="XM_011074232.2"/>
</dbReference>
<feature type="compositionally biased region" description="Polar residues" evidence="1">
    <location>
        <begin position="86"/>
        <end position="106"/>
    </location>
</feature>
<reference evidence="3" key="1">
    <citation type="submission" date="2025-08" db="UniProtKB">
        <authorList>
            <consortium name="RefSeq"/>
        </authorList>
    </citation>
    <scope>IDENTIFICATION</scope>
</reference>
<dbReference type="GeneID" id="105157764"/>
<dbReference type="KEGG" id="sind:105157764"/>
<evidence type="ECO:0000313" key="2">
    <source>
        <dbReference type="Proteomes" id="UP000504604"/>
    </source>
</evidence>
<sequence>MLGTRFCPVTSKVLLSSRNLVSYQDALAFSAPLKDSSTLLPNGNRSSSGEPPLLFSKRTHQPNIRRKRTHGLFERQLKLAEESLLGGSQRTGLESQHNGTSGKFLL</sequence>